<sequence length="53" mass="6144">MGKKRRAGSQISFETDYRQISQKQLEPKVKVERLKLPTYSGEVINLFVFIGQT</sequence>
<dbReference type="GeneID" id="36400707"/>
<dbReference type="Proteomes" id="UP000054928">
    <property type="component" value="Unassembled WGS sequence"/>
</dbReference>
<name>A0A0P1B0K4_PLAHL</name>
<organism evidence="1 2">
    <name type="scientific">Plasmopara halstedii</name>
    <name type="common">Downy mildew of sunflower</name>
    <dbReference type="NCBI Taxonomy" id="4781"/>
    <lineage>
        <taxon>Eukaryota</taxon>
        <taxon>Sar</taxon>
        <taxon>Stramenopiles</taxon>
        <taxon>Oomycota</taxon>
        <taxon>Peronosporomycetes</taxon>
        <taxon>Peronosporales</taxon>
        <taxon>Peronosporaceae</taxon>
        <taxon>Plasmopara</taxon>
    </lineage>
</organism>
<protein>
    <submittedName>
        <fullName evidence="1">Uncharacterized protein</fullName>
    </submittedName>
</protein>
<proteinExistence type="predicted"/>
<dbReference type="AlphaFoldDB" id="A0A0P1B0K4"/>
<reference evidence="2" key="1">
    <citation type="submission" date="2014-09" db="EMBL/GenBank/DDBJ databases">
        <authorList>
            <person name="Sharma Rahul"/>
            <person name="Thines Marco"/>
        </authorList>
    </citation>
    <scope>NUCLEOTIDE SEQUENCE [LARGE SCALE GENOMIC DNA]</scope>
</reference>
<dbReference type="RefSeq" id="XP_024584551.1">
    <property type="nucleotide sequence ID" value="XM_024719232.1"/>
</dbReference>
<evidence type="ECO:0000313" key="2">
    <source>
        <dbReference type="Proteomes" id="UP000054928"/>
    </source>
</evidence>
<dbReference type="EMBL" id="CCYD01002887">
    <property type="protein sequence ID" value="CEG48182.1"/>
    <property type="molecule type" value="Genomic_DNA"/>
</dbReference>
<keyword evidence="2" id="KW-1185">Reference proteome</keyword>
<accession>A0A0P1B0K4</accession>
<evidence type="ECO:0000313" key="1">
    <source>
        <dbReference type="EMBL" id="CEG48182.1"/>
    </source>
</evidence>